<dbReference type="InterPro" id="IPR000719">
    <property type="entry name" value="Prot_kinase_dom"/>
</dbReference>
<evidence type="ECO:0000259" key="5">
    <source>
        <dbReference type="PROSITE" id="PS50011"/>
    </source>
</evidence>
<dbReference type="PROSITE" id="PS00108">
    <property type="entry name" value="PROTEIN_KINASE_ST"/>
    <property type="match status" value="1"/>
</dbReference>
<keyword evidence="1 3" id="KW-0547">Nucleotide-binding</keyword>
<dbReference type="GO" id="GO:0004674">
    <property type="term" value="F:protein serine/threonine kinase activity"/>
    <property type="evidence" value="ECO:0007669"/>
    <property type="project" value="UniProtKB-KW"/>
</dbReference>
<dbReference type="Gene3D" id="1.10.510.10">
    <property type="entry name" value="Transferase(Phosphotransferase) domain 1"/>
    <property type="match status" value="1"/>
</dbReference>
<reference evidence="6" key="1">
    <citation type="submission" date="2021-04" db="EMBL/GenBank/DDBJ databases">
        <authorList>
            <consortium name="Molecular Ecology Group"/>
        </authorList>
    </citation>
    <scope>NUCLEOTIDE SEQUENCE</scope>
</reference>
<sequence>MNSPWLVSLPGDFFATYRFSRGPVLGSGMSGEVVLATSRRNPSKKRAAKILSLLTADGGVKNKRLFDREVDILHRLSHPHVTRLTISAICPEYLVICTDYCTGGTLTSKLDTMSPEMCVKYFIQMTCAVRYLNDRKGIVHSDIKPDNIFINAHNNPVLGDFGLSFLIPPGRTSISTKHIGGTMCFFAPEILCRTSVDPYKLDMYSLGVVLWCMMFQTEPTSDKVYECLDDTQMMIAAPEPQGWCLANSIHHDPDIRRTAASILANMYDCDIYKGLIDRL</sequence>
<dbReference type="InterPro" id="IPR017441">
    <property type="entry name" value="Protein_kinase_ATP_BS"/>
</dbReference>
<accession>A0A8S3Z8J6</accession>
<dbReference type="AlphaFoldDB" id="A0A8S3Z8J6"/>
<protein>
    <recommendedName>
        <fullName evidence="5">Protein kinase domain-containing protein</fullName>
    </recommendedName>
</protein>
<dbReference type="EMBL" id="CAJHNH020001499">
    <property type="protein sequence ID" value="CAG5123316.1"/>
    <property type="molecule type" value="Genomic_DNA"/>
</dbReference>
<feature type="domain" description="Protein kinase" evidence="5">
    <location>
        <begin position="19"/>
        <end position="268"/>
    </location>
</feature>
<evidence type="ECO:0000313" key="6">
    <source>
        <dbReference type="EMBL" id="CAG5123316.1"/>
    </source>
</evidence>
<dbReference type="Proteomes" id="UP000678393">
    <property type="component" value="Unassembled WGS sequence"/>
</dbReference>
<comment type="caution">
    <text evidence="6">The sequence shown here is derived from an EMBL/GenBank/DDBJ whole genome shotgun (WGS) entry which is preliminary data.</text>
</comment>
<feature type="binding site" evidence="3">
    <location>
        <position position="49"/>
    </location>
    <ligand>
        <name>ATP</name>
        <dbReference type="ChEBI" id="CHEBI:30616"/>
    </ligand>
</feature>
<keyword evidence="4" id="KW-0723">Serine/threonine-protein kinase</keyword>
<organism evidence="6 7">
    <name type="scientific">Candidula unifasciata</name>
    <dbReference type="NCBI Taxonomy" id="100452"/>
    <lineage>
        <taxon>Eukaryota</taxon>
        <taxon>Metazoa</taxon>
        <taxon>Spiralia</taxon>
        <taxon>Lophotrochozoa</taxon>
        <taxon>Mollusca</taxon>
        <taxon>Gastropoda</taxon>
        <taxon>Heterobranchia</taxon>
        <taxon>Euthyneura</taxon>
        <taxon>Panpulmonata</taxon>
        <taxon>Eupulmonata</taxon>
        <taxon>Stylommatophora</taxon>
        <taxon>Helicina</taxon>
        <taxon>Helicoidea</taxon>
        <taxon>Geomitridae</taxon>
        <taxon>Candidula</taxon>
    </lineage>
</organism>
<dbReference type="GO" id="GO:0005524">
    <property type="term" value="F:ATP binding"/>
    <property type="evidence" value="ECO:0007669"/>
    <property type="project" value="UniProtKB-UniRule"/>
</dbReference>
<dbReference type="SUPFAM" id="SSF56112">
    <property type="entry name" value="Protein kinase-like (PK-like)"/>
    <property type="match status" value="1"/>
</dbReference>
<dbReference type="GO" id="GO:0044773">
    <property type="term" value="P:mitotic DNA damage checkpoint signaling"/>
    <property type="evidence" value="ECO:0007669"/>
    <property type="project" value="TreeGrafter"/>
</dbReference>
<dbReference type="PROSITE" id="PS00107">
    <property type="entry name" value="PROTEIN_KINASE_ATP"/>
    <property type="match status" value="1"/>
</dbReference>
<keyword evidence="4" id="KW-0418">Kinase</keyword>
<dbReference type="Pfam" id="PF00069">
    <property type="entry name" value="Pkinase"/>
    <property type="match status" value="1"/>
</dbReference>
<proteinExistence type="inferred from homology"/>
<gene>
    <name evidence="6" type="ORF">CUNI_LOCUS8874</name>
</gene>
<evidence type="ECO:0000256" key="4">
    <source>
        <dbReference type="RuleBase" id="RU000304"/>
    </source>
</evidence>
<keyword evidence="2 3" id="KW-0067">ATP-binding</keyword>
<dbReference type="PROSITE" id="PS50011">
    <property type="entry name" value="PROTEIN_KINASE_DOM"/>
    <property type="match status" value="1"/>
</dbReference>
<dbReference type="PANTHER" id="PTHR44167">
    <property type="entry name" value="OVARIAN-SPECIFIC SERINE/THREONINE-PROTEIN KINASE LOK-RELATED"/>
    <property type="match status" value="1"/>
</dbReference>
<dbReference type="GO" id="GO:0005634">
    <property type="term" value="C:nucleus"/>
    <property type="evidence" value="ECO:0007669"/>
    <property type="project" value="TreeGrafter"/>
</dbReference>
<keyword evidence="7" id="KW-1185">Reference proteome</keyword>
<evidence type="ECO:0000256" key="1">
    <source>
        <dbReference type="ARBA" id="ARBA00022741"/>
    </source>
</evidence>
<dbReference type="GO" id="GO:0005737">
    <property type="term" value="C:cytoplasm"/>
    <property type="evidence" value="ECO:0007669"/>
    <property type="project" value="TreeGrafter"/>
</dbReference>
<evidence type="ECO:0000256" key="3">
    <source>
        <dbReference type="PROSITE-ProRule" id="PRU10141"/>
    </source>
</evidence>
<evidence type="ECO:0000256" key="2">
    <source>
        <dbReference type="ARBA" id="ARBA00022840"/>
    </source>
</evidence>
<evidence type="ECO:0000313" key="7">
    <source>
        <dbReference type="Proteomes" id="UP000678393"/>
    </source>
</evidence>
<dbReference type="InterPro" id="IPR008271">
    <property type="entry name" value="Ser/Thr_kinase_AS"/>
</dbReference>
<dbReference type="InterPro" id="IPR011009">
    <property type="entry name" value="Kinase-like_dom_sf"/>
</dbReference>
<keyword evidence="4" id="KW-0808">Transferase</keyword>
<dbReference type="CDD" id="cd00180">
    <property type="entry name" value="PKc"/>
    <property type="match status" value="1"/>
</dbReference>
<comment type="similarity">
    <text evidence="4">Belongs to the protein kinase superfamily.</text>
</comment>
<name>A0A8S3Z8J6_9EUPU</name>
<dbReference type="SMART" id="SM00220">
    <property type="entry name" value="S_TKc"/>
    <property type="match status" value="1"/>
</dbReference>
<dbReference type="PANTHER" id="PTHR44167:SF24">
    <property type="entry name" value="SERINE_THREONINE-PROTEIN KINASE CHK2"/>
    <property type="match status" value="1"/>
</dbReference>
<dbReference type="OrthoDB" id="26722at2759"/>